<dbReference type="Pfam" id="PF07727">
    <property type="entry name" value="RVT_2"/>
    <property type="match status" value="1"/>
</dbReference>
<feature type="transmembrane region" description="Helical" evidence="5">
    <location>
        <begin position="402"/>
        <end position="424"/>
    </location>
</feature>
<feature type="transmembrane region" description="Helical" evidence="5">
    <location>
        <begin position="710"/>
        <end position="727"/>
    </location>
</feature>
<dbReference type="InParanoid" id="A0A2I4DVT5"/>
<dbReference type="InterPro" id="IPR010658">
    <property type="entry name" value="Nodulin-like"/>
</dbReference>
<keyword evidence="9" id="KW-1185">Reference proteome</keyword>
<dbReference type="GeneID" id="108983920"/>
<dbReference type="SUPFAM" id="SSF103473">
    <property type="entry name" value="MFS general substrate transporter"/>
    <property type="match status" value="1"/>
</dbReference>
<evidence type="ECO:0000256" key="5">
    <source>
        <dbReference type="SAM" id="Phobius"/>
    </source>
</evidence>
<name>A0A2I4DVT5_JUGRE</name>
<dbReference type="Pfam" id="PF23262">
    <property type="entry name" value="NFD4_C"/>
    <property type="match status" value="1"/>
</dbReference>
<dbReference type="SUPFAM" id="SSF56672">
    <property type="entry name" value="DNA/RNA polymerases"/>
    <property type="match status" value="1"/>
</dbReference>
<feature type="transmembrane region" description="Helical" evidence="5">
    <location>
        <begin position="369"/>
        <end position="390"/>
    </location>
</feature>
<dbReference type="Gene3D" id="1.20.1250.20">
    <property type="entry name" value="MFS general substrate transporter like domains"/>
    <property type="match status" value="1"/>
</dbReference>
<dbReference type="FunCoup" id="A0A2I4DVT5">
    <property type="interactions" value="64"/>
</dbReference>
<feature type="domain" description="NFD4 C-terminal" evidence="8">
    <location>
        <begin position="626"/>
        <end position="837"/>
    </location>
</feature>
<proteinExistence type="predicted"/>
<dbReference type="Pfam" id="PF06813">
    <property type="entry name" value="Nodulin-like"/>
    <property type="match status" value="1"/>
</dbReference>
<keyword evidence="3 5" id="KW-1133">Transmembrane helix</keyword>
<reference evidence="10" key="1">
    <citation type="submission" date="2025-08" db="UniProtKB">
        <authorList>
            <consortium name="RefSeq"/>
        </authorList>
    </citation>
    <scope>IDENTIFICATION</scope>
    <source>
        <tissue evidence="10">Leaves</tissue>
    </source>
</reference>
<dbReference type="InterPro" id="IPR013103">
    <property type="entry name" value="RVT_2"/>
</dbReference>
<dbReference type="InterPro" id="IPR043502">
    <property type="entry name" value="DNA/RNA_pol_sf"/>
</dbReference>
<dbReference type="PANTHER" id="PTHR21576">
    <property type="entry name" value="UNCHARACTERIZED NODULIN-LIKE PROTEIN"/>
    <property type="match status" value="1"/>
</dbReference>
<comment type="subcellular location">
    <subcellularLocation>
        <location evidence="1">Membrane</location>
        <topology evidence="1">Multi-pass membrane protein</topology>
    </subcellularLocation>
</comment>
<evidence type="ECO:0000313" key="10">
    <source>
        <dbReference type="RefSeq" id="XP_018811257.2"/>
    </source>
</evidence>
<evidence type="ECO:0000259" key="8">
    <source>
        <dbReference type="Pfam" id="PF23262"/>
    </source>
</evidence>
<evidence type="ECO:0000259" key="6">
    <source>
        <dbReference type="Pfam" id="PF06813"/>
    </source>
</evidence>
<dbReference type="AlphaFoldDB" id="A0A2I4DVT5"/>
<feature type="transmembrane region" description="Helical" evidence="5">
    <location>
        <begin position="812"/>
        <end position="831"/>
    </location>
</feature>
<feature type="transmembrane region" description="Helical" evidence="5">
    <location>
        <begin position="500"/>
        <end position="519"/>
    </location>
</feature>
<feature type="transmembrane region" description="Helical" evidence="5">
    <location>
        <begin position="531"/>
        <end position="551"/>
    </location>
</feature>
<keyword evidence="2 5" id="KW-0812">Transmembrane</keyword>
<gene>
    <name evidence="10" type="primary">LOC108983920</name>
</gene>
<dbReference type="PANTHER" id="PTHR21576:SF11">
    <property type="entry name" value="MAJOR FACILITATOR SUPERFAMILY PROTEIN"/>
    <property type="match status" value="1"/>
</dbReference>
<evidence type="ECO:0000256" key="3">
    <source>
        <dbReference type="ARBA" id="ARBA00022989"/>
    </source>
</evidence>
<dbReference type="OrthoDB" id="410267at2759"/>
<dbReference type="CDD" id="cd09272">
    <property type="entry name" value="RNase_HI_RT_Ty1"/>
    <property type="match status" value="1"/>
</dbReference>
<evidence type="ECO:0000259" key="7">
    <source>
        <dbReference type="Pfam" id="PF07727"/>
    </source>
</evidence>
<dbReference type="InterPro" id="IPR056555">
    <property type="entry name" value="NFD4_C"/>
</dbReference>
<evidence type="ECO:0000256" key="2">
    <source>
        <dbReference type="ARBA" id="ARBA00022692"/>
    </source>
</evidence>
<feature type="domain" description="Nodulin-like" evidence="6">
    <location>
        <begin position="305"/>
        <end position="550"/>
    </location>
</feature>
<evidence type="ECO:0000256" key="1">
    <source>
        <dbReference type="ARBA" id="ARBA00004141"/>
    </source>
</evidence>
<dbReference type="KEGG" id="jre:108983920"/>
<protein>
    <submittedName>
        <fullName evidence="10">Protein NUCLEAR FUSION DEFECTIVE 4-like</fullName>
    </submittedName>
</protein>
<dbReference type="RefSeq" id="XP_018811257.2">
    <property type="nucleotide sequence ID" value="XM_018955712.2"/>
</dbReference>
<feature type="transmembrane region" description="Helical" evidence="5">
    <location>
        <begin position="739"/>
        <end position="760"/>
    </location>
</feature>
<feature type="transmembrane region" description="Helical" evidence="5">
    <location>
        <begin position="772"/>
        <end position="792"/>
    </location>
</feature>
<feature type="transmembrane region" description="Helical" evidence="5">
    <location>
        <begin position="641"/>
        <end position="659"/>
    </location>
</feature>
<evidence type="ECO:0000256" key="4">
    <source>
        <dbReference type="ARBA" id="ARBA00023136"/>
    </source>
</evidence>
<sequence>MAVYGGRMGNGLYVKMEVGVELGGLGGSCGWLQRYRAVFQSHKSFGFAISADTEPEFYHQVAKHSHFRDDIATEIAALELNNTWIVVNLPPGKQSIGCKWVYKIKYRSDGSVERYKASLVVKGPDLIIDCLLVYVNDILIALLVYVDDILIASSDLEVVNSLKSLLDAKLKLKDLGSLKYFLGLEVAKSPSGISLCQRKYALEILQDVGFLACKPVSFFIEQNLMLSKDDGDLLPDPTVFRSQAALHVAVNPVFHERTKHIELDCHFIRDKMQAGVIKRFHLSSQHQLEDVLTKPLLVMSSRTLQWLSLVGIIWLQSINGTNSNFPAYSSQIKNLLSISQVQLNNLAFASDAGKLLGWLSGIAVVYLPLWLVLIIGSSLGLLGYGLQYLFLSNQISLSYGHIFVLTVVAGNSICWINTVCYVVAIRNFTSDHQIAIGLTTSYLGLSAKIYTDTVNAAFSYSPIERAKAYLLLSSILPVIVSVIAAPLAREVEVGRPRNMAVAFIAMFVITMATGVYSVISSLKSISGKLSPLGHAIGTGAFLLAPLAIPVAEKIIEVVRKCNVNIEKKMYHFTREDNIEGAERMEIEVQDKRGEVAGEVHQESEGAETMEISGVKESGDQGGDVRVKEEIGVKVMLKRLEFWLYFFVYFFGATLGLVFLNNLGQIAESRGYSGTSSLVSLSSSFGFFGRLMPSLVDYYFSRTKRTISKPASIVALMAPTAGAFFLLVSKTNLSLQVSTAIIGVCCGAITSVTVSTTTELFGTKQFSVNHNVVVVNIPIGSFLFGYLAAILCSKEGKGDNGKCMGVECYRNTFIIWGSLCFLGTFLALILYARTRKLYLQNVPAVLNVNVA</sequence>
<feature type="transmembrane region" description="Helical" evidence="5">
    <location>
        <begin position="468"/>
        <end position="488"/>
    </location>
</feature>
<evidence type="ECO:0000313" key="9">
    <source>
        <dbReference type="Proteomes" id="UP000235220"/>
    </source>
</evidence>
<accession>A0A2I4DVT5</accession>
<organism evidence="9 10">
    <name type="scientific">Juglans regia</name>
    <name type="common">English walnut</name>
    <dbReference type="NCBI Taxonomy" id="51240"/>
    <lineage>
        <taxon>Eukaryota</taxon>
        <taxon>Viridiplantae</taxon>
        <taxon>Streptophyta</taxon>
        <taxon>Embryophyta</taxon>
        <taxon>Tracheophyta</taxon>
        <taxon>Spermatophyta</taxon>
        <taxon>Magnoliopsida</taxon>
        <taxon>eudicotyledons</taxon>
        <taxon>Gunneridae</taxon>
        <taxon>Pentapetalae</taxon>
        <taxon>rosids</taxon>
        <taxon>fabids</taxon>
        <taxon>Fagales</taxon>
        <taxon>Juglandaceae</taxon>
        <taxon>Juglans</taxon>
    </lineage>
</organism>
<dbReference type="Proteomes" id="UP000235220">
    <property type="component" value="Chromosome 5"/>
</dbReference>
<feature type="domain" description="Reverse transcriptase Ty1/copia-type" evidence="7">
    <location>
        <begin position="136"/>
        <end position="217"/>
    </location>
</feature>
<keyword evidence="4 5" id="KW-0472">Membrane</keyword>
<dbReference type="InterPro" id="IPR036259">
    <property type="entry name" value="MFS_trans_sf"/>
</dbReference>
<dbReference type="GO" id="GO:0016020">
    <property type="term" value="C:membrane"/>
    <property type="evidence" value="ECO:0000318"/>
    <property type="project" value="GO_Central"/>
</dbReference>